<feature type="domain" description="Integrase catalytic" evidence="7">
    <location>
        <begin position="178"/>
        <end position="338"/>
    </location>
</feature>
<proteinExistence type="inferred from homology"/>
<dbReference type="Gene3D" id="3.30.420.10">
    <property type="entry name" value="Ribonuclease H-like superfamily/Ribonuclease H"/>
    <property type="match status" value="1"/>
</dbReference>
<dbReference type="PANTHER" id="PTHR10948:SF23">
    <property type="entry name" value="TRANSPOSASE INSI FOR INSERTION SEQUENCE ELEMENT IS30A-RELATED"/>
    <property type="match status" value="1"/>
</dbReference>
<protein>
    <submittedName>
        <fullName evidence="8">Integrase core domain protein</fullName>
    </submittedName>
</protein>
<dbReference type="NCBIfam" id="NF033563">
    <property type="entry name" value="transpos_IS30"/>
    <property type="match status" value="1"/>
</dbReference>
<dbReference type="GO" id="GO:0003677">
    <property type="term" value="F:DNA binding"/>
    <property type="evidence" value="ECO:0007669"/>
    <property type="project" value="UniProtKB-KW"/>
</dbReference>
<evidence type="ECO:0000256" key="6">
    <source>
        <dbReference type="SAM" id="MobiDB-lite"/>
    </source>
</evidence>
<dbReference type="SUPFAM" id="SSF46689">
    <property type="entry name" value="Homeodomain-like"/>
    <property type="match status" value="1"/>
</dbReference>
<dbReference type="PROSITE" id="PS01043">
    <property type="entry name" value="TRANSPOSASE_IS30"/>
    <property type="match status" value="1"/>
</dbReference>
<reference evidence="8 9" key="1">
    <citation type="submission" date="2009-09" db="EMBL/GenBank/DDBJ databases">
        <authorList>
            <person name="Weinstock G."/>
            <person name="Sodergren E."/>
            <person name="Clifton S."/>
            <person name="Fulton L."/>
            <person name="Fulton B."/>
            <person name="Courtney L."/>
            <person name="Fronick C."/>
            <person name="Harrison M."/>
            <person name="Strong C."/>
            <person name="Farmer C."/>
            <person name="Delahaunty K."/>
            <person name="Markovic C."/>
            <person name="Hall O."/>
            <person name="Minx P."/>
            <person name="Tomlinson C."/>
            <person name="Mitreva M."/>
            <person name="Nelson J."/>
            <person name="Hou S."/>
            <person name="Wollam A."/>
            <person name="Pepin K.H."/>
            <person name="Johnson M."/>
            <person name="Bhonagiri V."/>
            <person name="Nash W.E."/>
            <person name="Warren W."/>
            <person name="Chinwalla A."/>
            <person name="Mardis E.R."/>
            <person name="Wilson R.K."/>
        </authorList>
    </citation>
    <scope>NUCLEOTIDE SEQUENCE [LARGE SCALE GENOMIC DNA]</scope>
    <source>
        <strain evidence="9">ATCC 35185 / DSM 20758 / VPI D19B-28</strain>
    </source>
</reference>
<evidence type="ECO:0000313" key="8">
    <source>
        <dbReference type="EMBL" id="EEX76511.1"/>
    </source>
</evidence>
<evidence type="ECO:0000313" key="9">
    <source>
        <dbReference type="Proteomes" id="UP000003505"/>
    </source>
</evidence>
<dbReference type="InterPro" id="IPR053392">
    <property type="entry name" value="Transposase_IS30-like"/>
</dbReference>
<dbReference type="InterPro" id="IPR001598">
    <property type="entry name" value="Transposase_IS30_CS"/>
</dbReference>
<dbReference type="PANTHER" id="PTHR10948">
    <property type="entry name" value="TRANSPOSASE"/>
    <property type="match status" value="1"/>
</dbReference>
<dbReference type="AlphaFoldDB" id="C9LX34"/>
<name>C9LX34_SELS3</name>
<gene>
    <name evidence="8" type="ORF">SELSPUOL_02036</name>
</gene>
<dbReference type="InterPro" id="IPR025246">
    <property type="entry name" value="IS30-like_HTH"/>
</dbReference>
<dbReference type="GO" id="GO:0004803">
    <property type="term" value="F:transposase activity"/>
    <property type="evidence" value="ECO:0007669"/>
    <property type="project" value="InterPro"/>
</dbReference>
<evidence type="ECO:0000256" key="4">
    <source>
        <dbReference type="ARBA" id="ARBA00023125"/>
    </source>
</evidence>
<dbReference type="InterPro" id="IPR001584">
    <property type="entry name" value="Integrase_cat-core"/>
</dbReference>
<comment type="function">
    <text evidence="1">Required for the transposition of the insertion element.</text>
</comment>
<organism evidence="8 9">
    <name type="scientific">Selenomonas sputigena (strain ATCC 35185 / DSM 20758 / CCUG 44933 / VPI D19B-28)</name>
    <dbReference type="NCBI Taxonomy" id="546271"/>
    <lineage>
        <taxon>Bacteria</taxon>
        <taxon>Bacillati</taxon>
        <taxon>Bacillota</taxon>
        <taxon>Negativicutes</taxon>
        <taxon>Selenomonadales</taxon>
        <taxon>Selenomonadaceae</taxon>
        <taxon>Selenomonas</taxon>
    </lineage>
</organism>
<dbReference type="Pfam" id="PF13936">
    <property type="entry name" value="HTH_38"/>
    <property type="match status" value="1"/>
</dbReference>
<dbReference type="Proteomes" id="UP000003505">
    <property type="component" value="Unassembled WGS sequence"/>
</dbReference>
<feature type="region of interest" description="Disordered" evidence="6">
    <location>
        <begin position="177"/>
        <end position="197"/>
    </location>
</feature>
<dbReference type="GO" id="GO:0005829">
    <property type="term" value="C:cytosol"/>
    <property type="evidence" value="ECO:0007669"/>
    <property type="project" value="TreeGrafter"/>
</dbReference>
<dbReference type="GO" id="GO:0006313">
    <property type="term" value="P:DNA transposition"/>
    <property type="evidence" value="ECO:0007669"/>
    <property type="project" value="InterPro"/>
</dbReference>
<dbReference type="InterPro" id="IPR009057">
    <property type="entry name" value="Homeodomain-like_sf"/>
</dbReference>
<sequence>MVFAKTTIRKEQPMCHYHHLTLVEREKIMFFHAQDNSVSAIAKKLGRNKATISRELRRNTKNGFYQPATAQRQYETRRKLCHPHKRLEDASLYAYVREKFLNQQWSPEQIAGRLALEYHRPIISYNTIYRAIYAGQFDDPNKSHGNRGVIRKLRHRGKSRHRKGYVENRGKIAISNDIANRPAGAQNRSRRGHWEGDTVAGKTGKACLVTLVDRKTRFLVGGKSSAKRAADVNEVMLIALEGHPVKSITPDRGKEFAKHAEVTEALEGVKFYFPPPHHPWERGANENTNGLLREYFPKGQDITDIPDAYIQEMFDKLNRRPRKCLGYRTPYEVYYSETLHLT</sequence>
<evidence type="ECO:0000256" key="3">
    <source>
        <dbReference type="ARBA" id="ARBA00022578"/>
    </source>
</evidence>
<dbReference type="SUPFAM" id="SSF53098">
    <property type="entry name" value="Ribonuclease H-like"/>
    <property type="match status" value="1"/>
</dbReference>
<dbReference type="GO" id="GO:0015074">
    <property type="term" value="P:DNA integration"/>
    <property type="evidence" value="ECO:0007669"/>
    <property type="project" value="InterPro"/>
</dbReference>
<dbReference type="EMBL" id="ACKP02000048">
    <property type="protein sequence ID" value="EEX76511.1"/>
    <property type="molecule type" value="Genomic_DNA"/>
</dbReference>
<dbReference type="Gene3D" id="1.10.10.60">
    <property type="entry name" value="Homeodomain-like"/>
    <property type="match status" value="1"/>
</dbReference>
<dbReference type="InterPro" id="IPR051917">
    <property type="entry name" value="Transposase-Integrase"/>
</dbReference>
<dbReference type="InterPro" id="IPR036397">
    <property type="entry name" value="RNaseH_sf"/>
</dbReference>
<comment type="similarity">
    <text evidence="2">Belongs to the transposase IS30 family.</text>
</comment>
<comment type="caution">
    <text evidence="8">The sequence shown here is derived from an EMBL/GenBank/DDBJ whole genome shotgun (WGS) entry which is preliminary data.</text>
</comment>
<keyword evidence="3" id="KW-0815">Transposition</keyword>
<evidence type="ECO:0000256" key="1">
    <source>
        <dbReference type="ARBA" id="ARBA00002190"/>
    </source>
</evidence>
<dbReference type="eggNOG" id="COG2826">
    <property type="taxonomic scope" value="Bacteria"/>
</dbReference>
<dbReference type="Pfam" id="PF00665">
    <property type="entry name" value="rve"/>
    <property type="match status" value="1"/>
</dbReference>
<evidence type="ECO:0000259" key="7">
    <source>
        <dbReference type="PROSITE" id="PS50994"/>
    </source>
</evidence>
<evidence type="ECO:0000256" key="2">
    <source>
        <dbReference type="ARBA" id="ARBA00006363"/>
    </source>
</evidence>
<keyword evidence="5" id="KW-0233">DNA recombination</keyword>
<dbReference type="InterPro" id="IPR012337">
    <property type="entry name" value="RNaseH-like_sf"/>
</dbReference>
<evidence type="ECO:0000256" key="5">
    <source>
        <dbReference type="ARBA" id="ARBA00023172"/>
    </source>
</evidence>
<keyword evidence="4" id="KW-0238">DNA-binding</keyword>
<accession>C9LX34</accession>
<dbReference type="STRING" id="546271.Selsp_0630"/>
<dbReference type="PROSITE" id="PS50994">
    <property type="entry name" value="INTEGRASE"/>
    <property type="match status" value="1"/>
</dbReference>